<keyword evidence="2" id="KW-1185">Reference proteome</keyword>
<comment type="caution">
    <text evidence="1">The sequence shown here is derived from an EMBL/GenBank/DDBJ whole genome shotgun (WGS) entry which is preliminary data.</text>
</comment>
<sequence length="93" mass="9816">MSKENENVVTFESPVKRAGQVIESVTLITPTTGTLRGVSLASVANSDIDALIKVLPRMTMPSLTEQEIAAMGWPDMLALAGKVIGFLSPSSAQ</sequence>
<accession>A0A2P8VEL0</accession>
<reference evidence="1 2" key="1">
    <citation type="submission" date="2018-03" db="EMBL/GenBank/DDBJ databases">
        <title>Draft genome sequence of the first documented clinical Siccibacter turicensis isolate in Austria.</title>
        <authorList>
            <person name="Lepuschitz S."/>
            <person name="Pekard-Amenitsch S."/>
            <person name="Haunold R."/>
            <person name="Schill S."/>
            <person name="Mach R."/>
            <person name="Allerberger F."/>
            <person name="Ruppitsch W."/>
            <person name="Forsythe S.J."/>
        </authorList>
    </citation>
    <scope>NUCLEOTIDE SEQUENCE [LARGE SCALE GENOMIC DNA]</scope>
    <source>
        <strain evidence="1 2">6100069499-17</strain>
    </source>
</reference>
<dbReference type="InterPro" id="IPR019289">
    <property type="entry name" value="Phage_tail_E/E"/>
</dbReference>
<evidence type="ECO:0008006" key="3">
    <source>
        <dbReference type="Google" id="ProtNLM"/>
    </source>
</evidence>
<gene>
    <name evidence="1" type="ORF">C7G83_19070</name>
</gene>
<evidence type="ECO:0000313" key="1">
    <source>
        <dbReference type="EMBL" id="PSN05977.1"/>
    </source>
</evidence>
<dbReference type="OrthoDB" id="7366507at2"/>
<dbReference type="Pfam" id="PF10109">
    <property type="entry name" value="Phage_TAC_7"/>
    <property type="match status" value="1"/>
</dbReference>
<protein>
    <recommendedName>
        <fullName evidence="3">Phage tail assembly protein</fullName>
    </recommendedName>
</protein>
<name>A0A2P8VEL0_9ENTR</name>
<dbReference type="AlphaFoldDB" id="A0A2P8VEL0"/>
<dbReference type="RefSeq" id="WP_106878319.1">
    <property type="nucleotide sequence ID" value="NZ_PYEP01000011.1"/>
</dbReference>
<dbReference type="EMBL" id="PYEP01000011">
    <property type="protein sequence ID" value="PSN05977.1"/>
    <property type="molecule type" value="Genomic_DNA"/>
</dbReference>
<dbReference type="Proteomes" id="UP000240212">
    <property type="component" value="Unassembled WGS sequence"/>
</dbReference>
<proteinExistence type="predicted"/>
<organism evidence="1 2">
    <name type="scientific">Siccibacter turicensis</name>
    <dbReference type="NCBI Taxonomy" id="357233"/>
    <lineage>
        <taxon>Bacteria</taxon>
        <taxon>Pseudomonadati</taxon>
        <taxon>Pseudomonadota</taxon>
        <taxon>Gammaproteobacteria</taxon>
        <taxon>Enterobacterales</taxon>
        <taxon>Enterobacteriaceae</taxon>
        <taxon>Siccibacter</taxon>
    </lineage>
</organism>
<evidence type="ECO:0000313" key="2">
    <source>
        <dbReference type="Proteomes" id="UP000240212"/>
    </source>
</evidence>